<organism evidence="1 2">
    <name type="scientific">Candidatus Uhrbacteria bacterium CG_4_9_14_3_um_filter_41_35</name>
    <dbReference type="NCBI Taxonomy" id="1975034"/>
    <lineage>
        <taxon>Bacteria</taxon>
        <taxon>Candidatus Uhriibacteriota</taxon>
    </lineage>
</organism>
<accession>A0A2M7XDQ1</accession>
<comment type="caution">
    <text evidence="1">The sequence shown here is derived from an EMBL/GenBank/DDBJ whole genome shotgun (WGS) entry which is preliminary data.</text>
</comment>
<dbReference type="Proteomes" id="UP000231263">
    <property type="component" value="Unassembled WGS sequence"/>
</dbReference>
<dbReference type="EMBL" id="PFWT01000019">
    <property type="protein sequence ID" value="PJA46010.1"/>
    <property type="molecule type" value="Genomic_DNA"/>
</dbReference>
<evidence type="ECO:0000313" key="1">
    <source>
        <dbReference type="EMBL" id="PJA46010.1"/>
    </source>
</evidence>
<evidence type="ECO:0000313" key="2">
    <source>
        <dbReference type="Proteomes" id="UP000231263"/>
    </source>
</evidence>
<name>A0A2M7XDQ1_9BACT</name>
<dbReference type="AlphaFoldDB" id="A0A2M7XDQ1"/>
<reference evidence="2" key="1">
    <citation type="submission" date="2017-09" db="EMBL/GenBank/DDBJ databases">
        <title>Depth-based differentiation of microbial function through sediment-hosted aquifers and enrichment of novel symbionts in the deep terrestrial subsurface.</title>
        <authorList>
            <person name="Probst A.J."/>
            <person name="Ladd B."/>
            <person name="Jarett J.K."/>
            <person name="Geller-Mcgrath D.E."/>
            <person name="Sieber C.M.K."/>
            <person name="Emerson J.B."/>
            <person name="Anantharaman K."/>
            <person name="Thomas B.C."/>
            <person name="Malmstrom R."/>
            <person name="Stieglmeier M."/>
            <person name="Klingl A."/>
            <person name="Woyke T."/>
            <person name="Ryan C.M."/>
            <person name="Banfield J.F."/>
        </authorList>
    </citation>
    <scope>NUCLEOTIDE SEQUENCE [LARGE SCALE GENOMIC DNA]</scope>
</reference>
<gene>
    <name evidence="1" type="ORF">CO173_04000</name>
</gene>
<sequence>MRFEYAMQPEVFEEGVLEEMLDLLLTGERKKDPEAVRFMMKLTHPQESEALRMYALDLLIRAMFYRELPDPTDQNSLQPYTFQIVAEKDVYFVRDLMECFRSNVLVAPNDLQERIYLFIKLIENVQNGEDSTSQFFELALRYEWEGRLLKNVAPTIEHIKVLAQIACPQVDPYAGTSYVSYQPLVDAWNIHLNNAVLNFEHRSFAASLALKLSVAYRRTSRSFSSTPGQLAGR</sequence>
<protein>
    <submittedName>
        <fullName evidence="1">Uncharacterized protein</fullName>
    </submittedName>
</protein>
<proteinExistence type="predicted"/>